<organism evidence="2 3">
    <name type="scientific">Ataeniobius toweri</name>
    <dbReference type="NCBI Taxonomy" id="208326"/>
    <lineage>
        <taxon>Eukaryota</taxon>
        <taxon>Metazoa</taxon>
        <taxon>Chordata</taxon>
        <taxon>Craniata</taxon>
        <taxon>Vertebrata</taxon>
        <taxon>Euteleostomi</taxon>
        <taxon>Actinopterygii</taxon>
        <taxon>Neopterygii</taxon>
        <taxon>Teleostei</taxon>
        <taxon>Neoteleostei</taxon>
        <taxon>Acanthomorphata</taxon>
        <taxon>Ovalentaria</taxon>
        <taxon>Atherinomorphae</taxon>
        <taxon>Cyprinodontiformes</taxon>
        <taxon>Goodeidae</taxon>
        <taxon>Ataeniobius</taxon>
    </lineage>
</organism>
<name>A0ABU7B848_9TELE</name>
<comment type="caution">
    <text evidence="2">The sequence shown here is derived from an EMBL/GenBank/DDBJ whole genome shotgun (WGS) entry which is preliminary data.</text>
</comment>
<gene>
    <name evidence="2" type="ORF">ATANTOWER_020960</name>
</gene>
<dbReference type="EMBL" id="JAHUTI010043809">
    <property type="protein sequence ID" value="MED6246626.1"/>
    <property type="molecule type" value="Genomic_DNA"/>
</dbReference>
<protein>
    <submittedName>
        <fullName evidence="2">Uncharacterized protein</fullName>
    </submittedName>
</protein>
<keyword evidence="3" id="KW-1185">Reference proteome</keyword>
<dbReference type="Proteomes" id="UP001345963">
    <property type="component" value="Unassembled WGS sequence"/>
</dbReference>
<feature type="region of interest" description="Disordered" evidence="1">
    <location>
        <begin position="115"/>
        <end position="146"/>
    </location>
</feature>
<proteinExistence type="predicted"/>
<accession>A0ABU7B848</accession>
<feature type="region of interest" description="Disordered" evidence="1">
    <location>
        <begin position="1"/>
        <end position="22"/>
    </location>
</feature>
<sequence>MLGAGEPNEVRDNPNRAGGAYLGKRARDKNLKTKFRRATRTCNIESWAVGGEGVEAGGKDVATSSADEGKDEDLETGRDVETLAVCGRDVEADRDVETLAAGGRDVEADRDIETLAAGDGSVDKEASRDVETLAAGDQETDGLEVG</sequence>
<feature type="compositionally biased region" description="Basic and acidic residues" evidence="1">
    <location>
        <begin position="121"/>
        <end position="131"/>
    </location>
</feature>
<evidence type="ECO:0000313" key="2">
    <source>
        <dbReference type="EMBL" id="MED6246626.1"/>
    </source>
</evidence>
<evidence type="ECO:0000313" key="3">
    <source>
        <dbReference type="Proteomes" id="UP001345963"/>
    </source>
</evidence>
<reference evidence="2 3" key="1">
    <citation type="submission" date="2021-07" db="EMBL/GenBank/DDBJ databases">
        <authorList>
            <person name="Palmer J.M."/>
        </authorList>
    </citation>
    <scope>NUCLEOTIDE SEQUENCE [LARGE SCALE GENOMIC DNA]</scope>
    <source>
        <strain evidence="2 3">AT_MEX2019</strain>
        <tissue evidence="2">Muscle</tissue>
    </source>
</reference>
<evidence type="ECO:0000256" key="1">
    <source>
        <dbReference type="SAM" id="MobiDB-lite"/>
    </source>
</evidence>
<feature type="region of interest" description="Disordered" evidence="1">
    <location>
        <begin position="51"/>
        <end position="75"/>
    </location>
</feature>